<dbReference type="InterPro" id="IPR036390">
    <property type="entry name" value="WH_DNA-bd_sf"/>
</dbReference>
<dbReference type="Gene3D" id="3.40.190.290">
    <property type="match status" value="1"/>
</dbReference>
<dbReference type="RefSeq" id="WP_093967250.1">
    <property type="nucleotide sequence ID" value="NZ_FXYE01000002.1"/>
</dbReference>
<dbReference type="SUPFAM" id="SSF46785">
    <property type="entry name" value="Winged helix' DNA-binding domain"/>
    <property type="match status" value="1"/>
</dbReference>
<evidence type="ECO:0000313" key="6">
    <source>
        <dbReference type="EMBL" id="SMX42689.1"/>
    </source>
</evidence>
<protein>
    <submittedName>
        <fullName evidence="6">HTH-type transcriptional regulator GltR</fullName>
    </submittedName>
</protein>
<gene>
    <name evidence="6" type="primary">gltR_1</name>
    <name evidence="6" type="ORF">COL8621_02047</name>
</gene>
<proteinExistence type="inferred from homology"/>
<comment type="similarity">
    <text evidence="1">Belongs to the LysR transcriptional regulatory family.</text>
</comment>
<dbReference type="Pfam" id="PF00126">
    <property type="entry name" value="HTH_1"/>
    <property type="match status" value="1"/>
</dbReference>
<evidence type="ECO:0000259" key="5">
    <source>
        <dbReference type="PROSITE" id="PS50931"/>
    </source>
</evidence>
<evidence type="ECO:0000256" key="2">
    <source>
        <dbReference type="ARBA" id="ARBA00023015"/>
    </source>
</evidence>
<reference evidence="7" key="1">
    <citation type="submission" date="2017-05" db="EMBL/GenBank/DDBJ databases">
        <authorList>
            <person name="Rodrigo-Torres L."/>
            <person name="Arahal R. D."/>
            <person name="Lucena T."/>
        </authorList>
    </citation>
    <scope>NUCLEOTIDE SEQUENCE [LARGE SCALE GENOMIC DNA]</scope>
    <source>
        <strain evidence="7">CECT 8621</strain>
    </source>
</reference>
<keyword evidence="4" id="KW-0804">Transcription</keyword>
<evidence type="ECO:0000256" key="1">
    <source>
        <dbReference type="ARBA" id="ARBA00009437"/>
    </source>
</evidence>
<dbReference type="AlphaFoldDB" id="A0A238KIH1"/>
<dbReference type="PANTHER" id="PTHR30537:SF3">
    <property type="entry name" value="TRANSCRIPTIONAL REGULATORY PROTEIN"/>
    <property type="match status" value="1"/>
</dbReference>
<evidence type="ECO:0000256" key="4">
    <source>
        <dbReference type="ARBA" id="ARBA00023163"/>
    </source>
</evidence>
<dbReference type="Pfam" id="PF03466">
    <property type="entry name" value="LysR_substrate"/>
    <property type="match status" value="1"/>
</dbReference>
<dbReference type="InterPro" id="IPR036388">
    <property type="entry name" value="WH-like_DNA-bd_sf"/>
</dbReference>
<keyword evidence="2" id="KW-0805">Transcription regulation</keyword>
<dbReference type="OrthoDB" id="9787460at2"/>
<dbReference type="PROSITE" id="PS50931">
    <property type="entry name" value="HTH_LYSR"/>
    <property type="match status" value="1"/>
</dbReference>
<dbReference type="InterPro" id="IPR058163">
    <property type="entry name" value="LysR-type_TF_proteobact-type"/>
</dbReference>
<sequence length="291" mass="31789">MRVFLAVARAESLSGAGKSLKLDPATVGRRIQRLEEGLGATLFAKSQQGYALSPEGERLLTRAEQAEQAISMGTEETRGTPGQLSGSIRIGAPDGCANFLLPQVCAQICDRHPGLEVQVVAQPRVVNLSRREADMAVVVSPPDTGRLTVQKISDYKLHLAAAQEYLESHGPIKDLAALKDRRLVGYIPDMIFDKELDYLSATGSEHVELASNSVSVQLNFLRHGAGVGIVHDFALPFAPGLRKILTESFSLTRSFYLIRHSDDRKVERLNRFAAELSEGIKREVTRLEGMG</sequence>
<evidence type="ECO:0000256" key="3">
    <source>
        <dbReference type="ARBA" id="ARBA00023125"/>
    </source>
</evidence>
<dbReference type="GO" id="GO:0043565">
    <property type="term" value="F:sequence-specific DNA binding"/>
    <property type="evidence" value="ECO:0007669"/>
    <property type="project" value="TreeGrafter"/>
</dbReference>
<dbReference type="GO" id="GO:0006351">
    <property type="term" value="P:DNA-templated transcription"/>
    <property type="evidence" value="ECO:0007669"/>
    <property type="project" value="TreeGrafter"/>
</dbReference>
<dbReference type="Proteomes" id="UP000202922">
    <property type="component" value="Unassembled WGS sequence"/>
</dbReference>
<dbReference type="SUPFAM" id="SSF53850">
    <property type="entry name" value="Periplasmic binding protein-like II"/>
    <property type="match status" value="1"/>
</dbReference>
<dbReference type="InterPro" id="IPR005119">
    <property type="entry name" value="LysR_subst-bd"/>
</dbReference>
<dbReference type="InterPro" id="IPR000847">
    <property type="entry name" value="LysR_HTH_N"/>
</dbReference>
<dbReference type="PANTHER" id="PTHR30537">
    <property type="entry name" value="HTH-TYPE TRANSCRIPTIONAL REGULATOR"/>
    <property type="match status" value="1"/>
</dbReference>
<dbReference type="Gene3D" id="1.10.10.10">
    <property type="entry name" value="Winged helix-like DNA-binding domain superfamily/Winged helix DNA-binding domain"/>
    <property type="match status" value="1"/>
</dbReference>
<keyword evidence="3" id="KW-0238">DNA-binding</keyword>
<name>A0A238KIH1_9RHOB</name>
<accession>A0A238KIH1</accession>
<evidence type="ECO:0000313" key="7">
    <source>
        <dbReference type="Proteomes" id="UP000202922"/>
    </source>
</evidence>
<keyword evidence="7" id="KW-1185">Reference proteome</keyword>
<dbReference type="GO" id="GO:0003700">
    <property type="term" value="F:DNA-binding transcription factor activity"/>
    <property type="evidence" value="ECO:0007669"/>
    <property type="project" value="InterPro"/>
</dbReference>
<dbReference type="CDD" id="cd05466">
    <property type="entry name" value="PBP2_LTTR_substrate"/>
    <property type="match status" value="1"/>
</dbReference>
<feature type="domain" description="HTH lysR-type" evidence="5">
    <location>
        <begin position="1"/>
        <end position="53"/>
    </location>
</feature>
<organism evidence="6 7">
    <name type="scientific">Actibacterium lipolyticum</name>
    <dbReference type="NCBI Taxonomy" id="1524263"/>
    <lineage>
        <taxon>Bacteria</taxon>
        <taxon>Pseudomonadati</taxon>
        <taxon>Pseudomonadota</taxon>
        <taxon>Alphaproteobacteria</taxon>
        <taxon>Rhodobacterales</taxon>
        <taxon>Roseobacteraceae</taxon>
        <taxon>Actibacterium</taxon>
    </lineage>
</organism>
<dbReference type="EMBL" id="FXYE01000002">
    <property type="protein sequence ID" value="SMX42689.1"/>
    <property type="molecule type" value="Genomic_DNA"/>
</dbReference>